<accession>A0A7W4VA81</accession>
<proteinExistence type="predicted"/>
<dbReference type="AlphaFoldDB" id="A0A7W4VA81"/>
<keyword evidence="1" id="KW-0418">Kinase</keyword>
<dbReference type="Proteomes" id="UP000578036">
    <property type="component" value="Unassembled WGS sequence"/>
</dbReference>
<keyword evidence="1" id="KW-0808">Transferase</keyword>
<reference evidence="1 2" key="1">
    <citation type="submission" date="2020-08" db="EMBL/GenBank/DDBJ databases">
        <title>Genomic Encyclopedia of Type Strains, Phase IV (KMG-V): Genome sequencing to study the core and pangenomes of soil and plant-associated prokaryotes.</title>
        <authorList>
            <person name="Whitman W."/>
        </authorList>
    </citation>
    <scope>NUCLEOTIDE SEQUENCE [LARGE SCALE GENOMIC DNA]</scope>
    <source>
        <strain evidence="1 2">SLV-2362</strain>
    </source>
</reference>
<keyword evidence="2" id="KW-1185">Reference proteome</keyword>
<gene>
    <name evidence="1" type="ORF">FHX61_001873</name>
</gene>
<sequence length="85" mass="8950">MIIHLAADMHDAVVAVGDRSCGFVGDAVLPLFDAFYAIRDEGMGMRRAICQCIVNGHGGGIPCGMPPLWRRTLCRAPAPPGSGGR</sequence>
<name>A0A7W4VA81_9BURK</name>
<dbReference type="GO" id="GO:0016301">
    <property type="term" value="F:kinase activity"/>
    <property type="evidence" value="ECO:0007669"/>
    <property type="project" value="UniProtKB-KW"/>
</dbReference>
<dbReference type="EMBL" id="JACHWF010000002">
    <property type="protein sequence ID" value="MBB3007225.1"/>
    <property type="molecule type" value="Genomic_DNA"/>
</dbReference>
<evidence type="ECO:0000313" key="1">
    <source>
        <dbReference type="EMBL" id="MBB3007225.1"/>
    </source>
</evidence>
<evidence type="ECO:0000313" key="2">
    <source>
        <dbReference type="Proteomes" id="UP000578036"/>
    </source>
</evidence>
<organism evidence="1 2">
    <name type="scientific">Cupriavidus alkaliphilus</name>
    <dbReference type="NCBI Taxonomy" id="942866"/>
    <lineage>
        <taxon>Bacteria</taxon>
        <taxon>Pseudomonadati</taxon>
        <taxon>Pseudomonadota</taxon>
        <taxon>Betaproteobacteria</taxon>
        <taxon>Burkholderiales</taxon>
        <taxon>Burkholderiaceae</taxon>
        <taxon>Cupriavidus</taxon>
    </lineage>
</organism>
<protein>
    <submittedName>
        <fullName evidence="1">C4-dicarboxylate-specific signal transduction histidine kinase</fullName>
    </submittedName>
</protein>
<comment type="caution">
    <text evidence="1">The sequence shown here is derived from an EMBL/GenBank/DDBJ whole genome shotgun (WGS) entry which is preliminary data.</text>
</comment>